<gene>
    <name evidence="2" type="ORF">C7B43_15090</name>
</gene>
<dbReference type="PANTHER" id="PTHR10937">
    <property type="entry name" value="GLUCOSAMINE--FRUCTOSE-6-PHOSPHATE AMINOTRANSFERASE, ISOMERIZING"/>
    <property type="match status" value="1"/>
</dbReference>
<evidence type="ECO:0000313" key="3">
    <source>
        <dbReference type="Proteomes" id="UP000242699"/>
    </source>
</evidence>
<dbReference type="AlphaFoldDB" id="A0A2T2WV12"/>
<dbReference type="InterPro" id="IPR001347">
    <property type="entry name" value="SIS_dom"/>
</dbReference>
<dbReference type="CDD" id="cd05009">
    <property type="entry name" value="SIS_GlmS_GlmD_2"/>
    <property type="match status" value="1"/>
</dbReference>
<dbReference type="InterPro" id="IPR035490">
    <property type="entry name" value="GlmS/FrlB_SIS"/>
</dbReference>
<protein>
    <submittedName>
        <fullName evidence="2">Sugar isomerase</fullName>
    </submittedName>
</protein>
<dbReference type="GO" id="GO:0016853">
    <property type="term" value="F:isomerase activity"/>
    <property type="evidence" value="ECO:0007669"/>
    <property type="project" value="UniProtKB-KW"/>
</dbReference>
<organism evidence="2 3">
    <name type="scientific">Sulfobacillus benefaciens</name>
    <dbReference type="NCBI Taxonomy" id="453960"/>
    <lineage>
        <taxon>Bacteria</taxon>
        <taxon>Bacillati</taxon>
        <taxon>Bacillota</taxon>
        <taxon>Clostridia</taxon>
        <taxon>Eubacteriales</taxon>
        <taxon>Clostridiales Family XVII. Incertae Sedis</taxon>
        <taxon>Sulfobacillus</taxon>
    </lineage>
</organism>
<comment type="caution">
    <text evidence="2">The sequence shown here is derived from an EMBL/GenBank/DDBJ whole genome shotgun (WGS) entry which is preliminary data.</text>
</comment>
<dbReference type="InterPro" id="IPR046348">
    <property type="entry name" value="SIS_dom_sf"/>
</dbReference>
<sequence>MTGMRVYHLIQHQASTWQATLPFTKPLPFPGPYVFSGSGSSYYLAQTAAHYALSIGLEARAVASTDIILEPEISLRGTGTLLVISRSGTTSEARWAALRGKEYGWSVVAVTCHADSPLVQEADHAMVSPEGEDDTVVMIQSFSSMLFLLQNSLLLTAGQSYESSPLDGFTHDLIQQTTAIIPQVFTPVAPRRMYMLGSGTRYGIAQEGALKAQEMSNQCAMAYSPMEFRHGPWGSVTSEDLVVVLGQTRHRRLEHDVVEDVLQRTSRVMVIAQQEWFEAHPPHPAIILPSKWDDITLGPLAIIPLQILAWHWTIGKGKDPDHPVNITQVVQLNDREAYNGPSEKHS</sequence>
<dbReference type="SUPFAM" id="SSF53697">
    <property type="entry name" value="SIS domain"/>
    <property type="match status" value="1"/>
</dbReference>
<name>A0A2T2WV12_9FIRM</name>
<dbReference type="EMBL" id="PXYT01000043">
    <property type="protein sequence ID" value="PSR26063.1"/>
    <property type="molecule type" value="Genomic_DNA"/>
</dbReference>
<keyword evidence="2" id="KW-0413">Isomerase</keyword>
<dbReference type="GO" id="GO:0097367">
    <property type="term" value="F:carbohydrate derivative binding"/>
    <property type="evidence" value="ECO:0007669"/>
    <property type="project" value="InterPro"/>
</dbReference>
<dbReference type="PROSITE" id="PS51464">
    <property type="entry name" value="SIS"/>
    <property type="match status" value="2"/>
</dbReference>
<dbReference type="Proteomes" id="UP000242699">
    <property type="component" value="Unassembled WGS sequence"/>
</dbReference>
<dbReference type="GO" id="GO:1901135">
    <property type="term" value="P:carbohydrate derivative metabolic process"/>
    <property type="evidence" value="ECO:0007669"/>
    <property type="project" value="InterPro"/>
</dbReference>
<evidence type="ECO:0000259" key="1">
    <source>
        <dbReference type="PROSITE" id="PS51464"/>
    </source>
</evidence>
<accession>A0A2T2WV12</accession>
<feature type="domain" description="SIS" evidence="1">
    <location>
        <begin position="19"/>
        <end position="163"/>
    </location>
</feature>
<reference evidence="2 3" key="1">
    <citation type="journal article" date="2014" name="BMC Genomics">
        <title>Comparison of environmental and isolate Sulfobacillus genomes reveals diverse carbon, sulfur, nitrogen, and hydrogen metabolisms.</title>
        <authorList>
            <person name="Justice N.B."/>
            <person name="Norman A."/>
            <person name="Brown C.T."/>
            <person name="Singh A."/>
            <person name="Thomas B.C."/>
            <person name="Banfield J.F."/>
        </authorList>
    </citation>
    <scope>NUCLEOTIDE SEQUENCE [LARGE SCALE GENOMIC DNA]</scope>
    <source>
        <strain evidence="2">AMDSBA1</strain>
    </source>
</reference>
<dbReference type="Pfam" id="PF01380">
    <property type="entry name" value="SIS"/>
    <property type="match status" value="2"/>
</dbReference>
<dbReference type="Gene3D" id="3.40.50.10490">
    <property type="entry name" value="Glucose-6-phosphate isomerase like protein, domain 1"/>
    <property type="match status" value="2"/>
</dbReference>
<evidence type="ECO:0000313" key="2">
    <source>
        <dbReference type="EMBL" id="PSR26063.1"/>
    </source>
</evidence>
<feature type="domain" description="SIS" evidence="1">
    <location>
        <begin position="180"/>
        <end position="323"/>
    </location>
</feature>
<proteinExistence type="predicted"/>
<dbReference type="PANTHER" id="PTHR10937:SF4">
    <property type="entry name" value="GLUCOSAMINE-6-PHOSPHATE DEAMINASE"/>
    <property type="match status" value="1"/>
</dbReference>